<evidence type="ECO:0000256" key="2">
    <source>
        <dbReference type="ARBA" id="ARBA00022729"/>
    </source>
</evidence>
<dbReference type="SMART" id="SM01217">
    <property type="entry name" value="Fn3_like"/>
    <property type="match status" value="1"/>
</dbReference>
<dbReference type="GO" id="GO:0045493">
    <property type="term" value="P:xylan catabolic process"/>
    <property type="evidence" value="ECO:0007669"/>
    <property type="project" value="InterPro"/>
</dbReference>
<dbReference type="Gene3D" id="3.40.50.1700">
    <property type="entry name" value="Glycoside hydrolase family 3 C-terminal domain"/>
    <property type="match status" value="1"/>
</dbReference>
<dbReference type="Pfam" id="PF14310">
    <property type="entry name" value="Fn3-like"/>
    <property type="match status" value="1"/>
</dbReference>
<dbReference type="SUPFAM" id="SSF52279">
    <property type="entry name" value="Beta-D-glucan exohydrolase, C-terminal domain"/>
    <property type="match status" value="1"/>
</dbReference>
<dbReference type="SUPFAM" id="SSF50405">
    <property type="entry name" value="Actin-crosslinking proteins"/>
    <property type="match status" value="1"/>
</dbReference>
<dbReference type="PRINTS" id="PR00133">
    <property type="entry name" value="GLHYDRLASE3"/>
</dbReference>
<dbReference type="InterPro" id="IPR017853">
    <property type="entry name" value="GH"/>
</dbReference>
<dbReference type="InterPro" id="IPR002772">
    <property type="entry name" value="Glyco_hydro_3_C"/>
</dbReference>
<evidence type="ECO:0000313" key="6">
    <source>
        <dbReference type="Proteomes" id="UP000262969"/>
    </source>
</evidence>
<dbReference type="GO" id="GO:0031222">
    <property type="term" value="P:arabinan catabolic process"/>
    <property type="evidence" value="ECO:0007669"/>
    <property type="project" value="TreeGrafter"/>
</dbReference>
<dbReference type="PANTHER" id="PTHR42721:SF3">
    <property type="entry name" value="BETA-D-XYLOSIDASE 5-RELATED"/>
    <property type="match status" value="1"/>
</dbReference>
<dbReference type="Gene3D" id="3.20.20.300">
    <property type="entry name" value="Glycoside hydrolase, family 3, N-terminal domain"/>
    <property type="match status" value="1"/>
</dbReference>
<dbReference type="InterPro" id="IPR013783">
    <property type="entry name" value="Ig-like_fold"/>
</dbReference>
<dbReference type="Gene3D" id="2.60.40.10">
    <property type="entry name" value="Immunoglobulins"/>
    <property type="match status" value="1"/>
</dbReference>
<dbReference type="Proteomes" id="UP000262969">
    <property type="component" value="Unassembled WGS sequence"/>
</dbReference>
<dbReference type="Pfam" id="PF01915">
    <property type="entry name" value="Glyco_hydro_3_C"/>
    <property type="match status" value="1"/>
</dbReference>
<dbReference type="PANTHER" id="PTHR42721">
    <property type="entry name" value="SUGAR HYDROLASE-RELATED"/>
    <property type="match status" value="1"/>
</dbReference>
<dbReference type="GO" id="GO:0046556">
    <property type="term" value="F:alpha-L-arabinofuranosidase activity"/>
    <property type="evidence" value="ECO:0007669"/>
    <property type="project" value="TreeGrafter"/>
</dbReference>
<dbReference type="InterPro" id="IPR026891">
    <property type="entry name" value="Fn3-like"/>
</dbReference>
<organism evidence="5 6">
    <name type="scientific">Lachnoclostridium phytofermentans</name>
    <dbReference type="NCBI Taxonomy" id="66219"/>
    <lineage>
        <taxon>Bacteria</taxon>
        <taxon>Bacillati</taxon>
        <taxon>Bacillota</taxon>
        <taxon>Clostridia</taxon>
        <taxon>Lachnospirales</taxon>
        <taxon>Lachnospiraceae</taxon>
    </lineage>
</organism>
<keyword evidence="3" id="KW-0378">Hydrolase</keyword>
<evidence type="ECO:0000256" key="1">
    <source>
        <dbReference type="ARBA" id="ARBA00005336"/>
    </source>
</evidence>
<sequence>MGNTSYLDTPLWDNSLPLKKRLDYLVENLTLEEKFEFLGTGCPVIQRLGISSTFHGGEAAHGVEARHDQAFNKGEPEPTTIFPQPIGMSSTWDTALLKKIGVAVGNEARVLYQRHKNGGLCRWAPTIDMERDPRWGRTEEGYGEDPYLTGKMASAYIQGMRGEDPFYIRCGATLKHFYANNTEKDRVFSSSSIDPRNKHEYYLEPFKRAITEGKAEGIMTAYNEINGVPCIVNKEVKNIVKEQWGLRGHVVCDGGDMMQTVNDHKYFGSHAETIAYGLKAGIDCFTDNREVVIKAAKEAYQAGLITEKDLDTSIRNSFSTRIRLGYFDALGQNPYAHITERYINSEENKALALEAATKAMVLLKNEGQILPLTNDNSTFCVIGPLSDVWYKDWYSGILPYNMTPLQGIKAYHKGSQKNLMNSKVVDGLPRVKIRYQGKYLGVTKEGFIALGCKELAEIFTITDWGNGNLTIATSQGKYLSANEEEGLITATKTEVFDWFVKEAFDFHTVDNFGGESFQTIFEILCAQKRQELSVTMDTWKDDYVAFNKEGKLSISKEEQVIFDIELVSDGIEEAMEYAESSDYVILVAGCNPVINSKEEIDRSDLDLPPYQEHLIKQVHKVNPNVILILITNYPYAIRWEREHIPAIITTASGSQELGNAIAAVLFGDVSPSGRLPMTWYLDTKDLPPIEDYDIIRGNRTYQYFNKEVLYPFGHGLTYTTIEYRKLTVQFEDFTKLLIRVTIANSGDRISDEVVQVYIRQETSRTIRPRLQLKAFERVKNILPGEKREIEFIVSTSDLTYYDVVKGGMILEASDYTILVGASSEDIKLRDIISIPGVKVGYRNLRKKILADHYDDYKNSYLHRGSLGDTAVVVKNKEEASILLYRDVMIEEKPNKFHSTIQCMGKGSLIVSYLNQNDNVASSEIKLGEITLENQDKFCDVAIPIDWDRMTCKEVFTLKITLLEDMKLSSFYIE</sequence>
<evidence type="ECO:0000259" key="4">
    <source>
        <dbReference type="SMART" id="SM01217"/>
    </source>
</evidence>
<dbReference type="AlphaFoldDB" id="A0A3D2X7N9"/>
<dbReference type="InterPro" id="IPR008999">
    <property type="entry name" value="Actin-crosslinking"/>
</dbReference>
<evidence type="ECO:0000313" key="5">
    <source>
        <dbReference type="EMBL" id="HCL02996.1"/>
    </source>
</evidence>
<proteinExistence type="inferred from homology"/>
<name>A0A3D2X7N9_9FIRM</name>
<protein>
    <submittedName>
        <fullName evidence="5">Beta-glucosidase</fullName>
    </submittedName>
</protein>
<dbReference type="InterPro" id="IPR001764">
    <property type="entry name" value="Glyco_hydro_3_N"/>
</dbReference>
<keyword evidence="2" id="KW-0732">Signal</keyword>
<dbReference type="CDD" id="cd23343">
    <property type="entry name" value="beta-trefoil_FSCN_BglX-like"/>
    <property type="match status" value="1"/>
</dbReference>
<accession>A0A3D2X7N9</accession>
<dbReference type="GO" id="GO:0009044">
    <property type="term" value="F:xylan 1,4-beta-xylosidase activity"/>
    <property type="evidence" value="ECO:0007669"/>
    <property type="project" value="InterPro"/>
</dbReference>
<comment type="similarity">
    <text evidence="1">Belongs to the glycosyl hydrolase 3 family.</text>
</comment>
<dbReference type="Pfam" id="PF00933">
    <property type="entry name" value="Glyco_hydro_3"/>
    <property type="match status" value="1"/>
</dbReference>
<dbReference type="InterPro" id="IPR036962">
    <property type="entry name" value="Glyco_hydro_3_N_sf"/>
</dbReference>
<dbReference type="EMBL" id="DPVV01000377">
    <property type="protein sequence ID" value="HCL02996.1"/>
    <property type="molecule type" value="Genomic_DNA"/>
</dbReference>
<dbReference type="InterPro" id="IPR036881">
    <property type="entry name" value="Glyco_hydro_3_C_sf"/>
</dbReference>
<comment type="caution">
    <text evidence="5">The sequence shown here is derived from an EMBL/GenBank/DDBJ whole genome shotgun (WGS) entry which is preliminary data.</text>
</comment>
<dbReference type="Gene3D" id="2.60.120.380">
    <property type="match status" value="1"/>
</dbReference>
<feature type="domain" description="Fibronectin type III-like" evidence="4">
    <location>
        <begin position="752"/>
        <end position="823"/>
    </location>
</feature>
<evidence type="ECO:0000256" key="3">
    <source>
        <dbReference type="ARBA" id="ARBA00022801"/>
    </source>
</evidence>
<reference evidence="5 6" key="1">
    <citation type="journal article" date="2018" name="Nat. Biotechnol.">
        <title>A standardized bacterial taxonomy based on genome phylogeny substantially revises the tree of life.</title>
        <authorList>
            <person name="Parks D.H."/>
            <person name="Chuvochina M."/>
            <person name="Waite D.W."/>
            <person name="Rinke C."/>
            <person name="Skarshewski A."/>
            <person name="Chaumeil P.A."/>
            <person name="Hugenholtz P."/>
        </authorList>
    </citation>
    <scope>NUCLEOTIDE SEQUENCE [LARGE SCALE GENOMIC DNA]</scope>
    <source>
        <strain evidence="5">UBA11728</strain>
    </source>
</reference>
<dbReference type="InterPro" id="IPR044993">
    <property type="entry name" value="BXL"/>
</dbReference>
<dbReference type="SUPFAM" id="SSF51445">
    <property type="entry name" value="(Trans)glycosidases"/>
    <property type="match status" value="1"/>
</dbReference>
<gene>
    <name evidence="5" type="ORF">DHW61_11405</name>
</gene>